<gene>
    <name evidence="3" type="ORF">ENK44_10375</name>
</gene>
<name>A0A7V4U153_CALAY</name>
<dbReference type="Pfam" id="PF14332">
    <property type="entry name" value="DUF4388"/>
    <property type="match status" value="1"/>
</dbReference>
<reference evidence="3" key="1">
    <citation type="journal article" date="2020" name="mSystems">
        <title>Genome- and Community-Level Interaction Insights into Carbon Utilization and Element Cycling Functions of Hydrothermarchaeota in Hydrothermal Sediment.</title>
        <authorList>
            <person name="Zhou Z."/>
            <person name="Liu Y."/>
            <person name="Xu W."/>
            <person name="Pan J."/>
            <person name="Luo Z.H."/>
            <person name="Li M."/>
        </authorList>
    </citation>
    <scope>NUCLEOTIDE SEQUENCE [LARGE SCALE GENOMIC DNA]</scope>
    <source>
        <strain evidence="3">HyVt-577</strain>
    </source>
</reference>
<dbReference type="AlphaFoldDB" id="A0A7V4U153"/>
<dbReference type="Proteomes" id="UP000885779">
    <property type="component" value="Unassembled WGS sequence"/>
</dbReference>
<comment type="caution">
    <text evidence="3">The sequence shown here is derived from an EMBL/GenBank/DDBJ whole genome shotgun (WGS) entry which is preliminary data.</text>
</comment>
<feature type="compositionally biased region" description="Acidic residues" evidence="1">
    <location>
        <begin position="510"/>
        <end position="522"/>
    </location>
</feature>
<protein>
    <submittedName>
        <fullName evidence="3">DUF4388 domain-containing protein</fullName>
    </submittedName>
</protein>
<accession>A0A7V4U153</accession>
<evidence type="ECO:0000259" key="2">
    <source>
        <dbReference type="Pfam" id="PF14332"/>
    </source>
</evidence>
<evidence type="ECO:0000256" key="1">
    <source>
        <dbReference type="SAM" id="MobiDB-lite"/>
    </source>
</evidence>
<dbReference type="InterPro" id="IPR025497">
    <property type="entry name" value="PatA-like_N"/>
</dbReference>
<feature type="compositionally biased region" description="Acidic residues" evidence="1">
    <location>
        <begin position="537"/>
        <end position="548"/>
    </location>
</feature>
<dbReference type="EMBL" id="DRQG01000097">
    <property type="protein sequence ID" value="HGY56100.1"/>
    <property type="molecule type" value="Genomic_DNA"/>
</dbReference>
<dbReference type="PANTHER" id="PTHR36304:SF4">
    <property type="entry name" value="DUF4388 DOMAIN-CONTAINING PROTEIN"/>
    <property type="match status" value="1"/>
</dbReference>
<feature type="domain" description="PatA-like N-terminal" evidence="2">
    <location>
        <begin position="135"/>
        <end position="229"/>
    </location>
</feature>
<evidence type="ECO:0000313" key="3">
    <source>
        <dbReference type="EMBL" id="HGY56100.1"/>
    </source>
</evidence>
<sequence length="548" mass="62059">MSERKIYIFHDTATDINRLTELYGSEGYEVEKRQVIPSEDESIPDENVVLFLIDYDVIVQAERTNVIRFFQQISRRNIVVYNVPENANRRMAFYELGARRVFERSGAPEEIFYATRWVLKSVSTEDEKDALYSRGRLEDIPLAKLISSLGKEKRTGVLKLVTSASSGKIYFYTGNIDDAWVNGHTGKEAVLHMLYWNKGDFFFTASETVKPKNNIALSNIGLVLLAEKRRKSFLENLKKIGTLNSTLRVIHLGDVRALHPEIEESFLQLIKKPLLLEEALDNPVYTCYETAEKLVVLKEDKLLQVNQPHRSVFEAVPEAIPSAQAALNELILNQFEIQQLKVNLHIEGENTGKIVVLGSRLSGKSDFIQHLTGAKNQAPEAKDLEVARVTLSTDLDLLLFGMTVDQMVMETTEKLSEGLVGYIFLISYLEQDTYEYVNYVINHLLSMYPVSCVAAVTEMPSPDLIDSVRSKFSTQFIFNWVPCNPADIRSIHDVLLAMEPVTLPAKKEDGENEAAEEEAEEPIQEKIEPDNPAIETQSEENSEEALTE</sequence>
<dbReference type="PANTHER" id="PTHR36304">
    <property type="entry name" value="DOMAIN GTPASE-ACTIVATING PROTEIN, PUTATIVE-RELATED-RELATED"/>
    <property type="match status" value="1"/>
</dbReference>
<proteinExistence type="predicted"/>
<feature type="region of interest" description="Disordered" evidence="1">
    <location>
        <begin position="505"/>
        <end position="548"/>
    </location>
</feature>
<organism evidence="3">
    <name type="scientific">Caldithrix abyssi</name>
    <dbReference type="NCBI Taxonomy" id="187145"/>
    <lineage>
        <taxon>Bacteria</taxon>
        <taxon>Pseudomonadati</taxon>
        <taxon>Calditrichota</taxon>
        <taxon>Calditrichia</taxon>
        <taxon>Calditrichales</taxon>
        <taxon>Calditrichaceae</taxon>
        <taxon>Caldithrix</taxon>
    </lineage>
</organism>